<evidence type="ECO:0000256" key="3">
    <source>
        <dbReference type="ARBA" id="ARBA00022801"/>
    </source>
</evidence>
<dbReference type="Proteomes" id="UP000825935">
    <property type="component" value="Chromosome 1"/>
</dbReference>
<evidence type="ECO:0000256" key="5">
    <source>
        <dbReference type="ARBA" id="ARBA00022840"/>
    </source>
</evidence>
<dbReference type="InterPro" id="IPR027417">
    <property type="entry name" value="P-loop_NTPase"/>
</dbReference>
<evidence type="ECO:0000256" key="1">
    <source>
        <dbReference type="ARBA" id="ARBA00022528"/>
    </source>
</evidence>
<dbReference type="GO" id="GO:0005524">
    <property type="term" value="F:ATP binding"/>
    <property type="evidence" value="ECO:0007669"/>
    <property type="project" value="UniProtKB-KW"/>
</dbReference>
<dbReference type="OrthoDB" id="3156807at2759"/>
<keyword evidence="5" id="KW-0067">ATP-binding</keyword>
<evidence type="ECO:0000313" key="8">
    <source>
        <dbReference type="Proteomes" id="UP000825935"/>
    </source>
</evidence>
<name>A0A8T2VKS8_CERRI</name>
<organism evidence="7 8">
    <name type="scientific">Ceratopteris richardii</name>
    <name type="common">Triangle waterfern</name>
    <dbReference type="NCBI Taxonomy" id="49495"/>
    <lineage>
        <taxon>Eukaryota</taxon>
        <taxon>Viridiplantae</taxon>
        <taxon>Streptophyta</taxon>
        <taxon>Embryophyta</taxon>
        <taxon>Tracheophyta</taxon>
        <taxon>Polypodiopsida</taxon>
        <taxon>Polypodiidae</taxon>
        <taxon>Polypodiales</taxon>
        <taxon>Pteridineae</taxon>
        <taxon>Pteridaceae</taxon>
        <taxon>Parkerioideae</taxon>
        <taxon>Ceratopteris</taxon>
    </lineage>
</organism>
<dbReference type="SUPFAM" id="SSF52540">
    <property type="entry name" value="P-loop containing nucleoside triphosphate hydrolases"/>
    <property type="match status" value="1"/>
</dbReference>
<keyword evidence="8" id="KW-1185">Reference proteome</keyword>
<evidence type="ECO:0000259" key="6">
    <source>
        <dbReference type="Pfam" id="PF13361"/>
    </source>
</evidence>
<keyword evidence="4" id="KW-0347">Helicase</keyword>
<dbReference type="EMBL" id="CM035406">
    <property type="protein sequence ID" value="KAH7446734.1"/>
    <property type="molecule type" value="Genomic_DNA"/>
</dbReference>
<feature type="domain" description="UvrD-like helicase C-terminal" evidence="6">
    <location>
        <begin position="677"/>
        <end position="763"/>
    </location>
</feature>
<dbReference type="PANTHER" id="PTHR21529">
    <property type="entry name" value="MAMMARY TURMOR VIRUS RECEPTOR HOMOLOG 1, 2 MTVR1, 2"/>
    <property type="match status" value="1"/>
</dbReference>
<reference evidence="7" key="1">
    <citation type="submission" date="2021-08" db="EMBL/GenBank/DDBJ databases">
        <title>WGS assembly of Ceratopteris richardii.</title>
        <authorList>
            <person name="Marchant D.B."/>
            <person name="Chen G."/>
            <person name="Jenkins J."/>
            <person name="Shu S."/>
            <person name="Leebens-Mack J."/>
            <person name="Grimwood J."/>
            <person name="Schmutz J."/>
            <person name="Soltis P."/>
            <person name="Soltis D."/>
            <person name="Chen Z.-H."/>
        </authorList>
    </citation>
    <scope>NUCLEOTIDE SEQUENCE</scope>
    <source>
        <strain evidence="7">Whitten #5841</strain>
        <tissue evidence="7">Leaf</tissue>
    </source>
</reference>
<evidence type="ECO:0000256" key="4">
    <source>
        <dbReference type="ARBA" id="ARBA00022806"/>
    </source>
</evidence>
<dbReference type="InterPro" id="IPR039904">
    <property type="entry name" value="TRANK1"/>
</dbReference>
<dbReference type="InterPro" id="IPR014017">
    <property type="entry name" value="DNA_helicase_UvrD-like_C"/>
</dbReference>
<accession>A0A8T2VKS8</accession>
<dbReference type="PANTHER" id="PTHR21529:SF4">
    <property type="entry name" value="TPR AND ANKYRIN REPEAT-CONTAINING PROTEIN 1"/>
    <property type="match status" value="1"/>
</dbReference>
<keyword evidence="1" id="KW-0150">Chloroplast</keyword>
<evidence type="ECO:0000256" key="2">
    <source>
        <dbReference type="ARBA" id="ARBA00022741"/>
    </source>
</evidence>
<dbReference type="SUPFAM" id="SSF48452">
    <property type="entry name" value="TPR-like"/>
    <property type="match status" value="1"/>
</dbReference>
<dbReference type="InterPro" id="IPR011990">
    <property type="entry name" value="TPR-like_helical_dom_sf"/>
</dbReference>
<keyword evidence="2" id="KW-0547">Nucleotide-binding</keyword>
<dbReference type="Pfam" id="PF13361">
    <property type="entry name" value="UvrD_C"/>
    <property type="match status" value="1"/>
</dbReference>
<sequence>MKSSSWLILLSEDALRAFQRQPFLMQGFLKEAKALARGKWSMSRVLSRGPSDIPIFETIISDKNAVIWDVSVTYVHPLTVYMQVIKIRNVILRDDAQSTVDSIVALHRGYSEKYAKACLSMLRGSEPTAPPPLTFDLDSIMCSEEWALHSEGGSRPLGDKEIPTFKRFVPLSRTLIKAINLFGTKGEIPFLLSREEYETYSSTWLILTQVVDKKGSVVLLGRSGTGKTTCLVFRLYNEYRASKSGLTNLWMPYLSKQNNLTEIRQLFVSVSPLLCIRIRDYFLKLKASFRAVSDHAERMSTDTTGRMLEEEDEESLFSSIPNEITVLSDEHFPMFITFRKLMMMLYGSLISILMKQQESDLIAREFLDVTVDDGDIDISSALSKLHFFSQSRKVDYELFERQYWPKMARRVSRKDVHAVLVWAEIMSVIKGSEEAIQHKEGYLSRNHYLNSSQRSFPTFVYNREEIYDMFMRYEYLKAKYYHHVDLMDEVYLIYSLLIRTKAYEKITIHQVYCDEVQDLTVSQIKLLQIVCPNPDGFFLAGDTARTIARGASFSFAQVKAMLFRANKGLLRNNCAQQATKHQLAPESLQLTINYRSHHGILQLASSVVDLIHAYFKGSVDKLRPDSSVLNGPLPIFLEGYKHESLSLGSCGDHDLEEEILEFGAEQVVLVRTQQAKQSVQKNLSAGLVMTIYEAKGLEFNDVLLYNFFTDSPAESKYWCLISPHYQGQEGKTPSVQLEKHSILCSELKHLYTAITRARKQLWIFDSDVEMRKPMLEYWRSLHLITVEGKPLNIAKYSTPQEWKQKGIIFFENRLYRESKLCFTKSKDPELIDLCEANILRQDAKACNDRGDTKEGKDLYYKSAGLFRQLQRDKAAADTFFCGGWFIEAGDIYMNSLKDYVAAARAYHLGKRYVCAGKCLENLENYTGAIEMYAEGNALEVAIYKLTDEYYRNKVDHSLIVRVVKLYCLPILRSLKSEENQRNEKIKNLKMALSLLNSSIHKPEAIFIDYGYINLLDEVFSRENPSEGWLLIDKASLYSERGQKQKAAQLFLEAAQSMLGQVSAGQLQDGFKLHDPNKLINQCLCCLIQFLRRYITSKSGECSAFETPLASFNSNPETQRNYQSILKFAWNMLKECIELYSAMQGIRTEHCVDPSHTDERYSEILNWAILEIRELQAQVMGDIEALQDCLVSCAQIIKDSEASQVRILLILCTARIQERFPSSFDDWVTMQMSLTEIFKKISNLTVSGHESKGIKCYEDFFRVEYIEEKDYYKISEDLVNRPLIELLQRRQDMCGADIIFDVTPLDCNTKAWKCLKPCTLEAMETILAKYIQKTLLDSGEIAIDKNLIQRLCASYANLGACNRRSCKESHSISSKSISAYMTQIAKQAALANEQVRLALRIGKPENKEIVHPAYRLSRYWLEKAQESLHIVSPFMTNSSELRSILKFIIPKDGLKELASRIWLSKEYHNNNYNITTLLQTFYLLVLLGEPQIPIYCRSFVRTTSVHSWNSWNLPVWLLRHKDDLRLPWSMHSNLFNIIKHSRNGNSDDLVRAGYKYVNFLVREGRGLKCYKPLILLWLLEIIVAVWIASFRKFHGIIIPSSLIHTFFSTQTVLCQSIIRTNPIKTITLCELCYLTMEVWRKRLLYPEREEDWFWFAACLRTQIIFAVSSYHMNNEDLEEVWSMMQEVNTIMAKIPIHGAYLPVLHSCTLKDMRANLIEMLKESNDPLVSVLVKERTDISHTLASDIFFEISSSGSIERLDRDLHLAQNSRTSEKLEKGSECSQWNCLLEDSTELKERKNPVTILHEVRKGSCLWKENESKERENPINSVHEVNTEIAAVIKIQSWLRKAGVQKRRLGSRDQIWDSMYDQACLKSKSWRSRYRMLYLGLVLQTLYDLCKLRRTIEKEELTTKREISQPNRSLDDLLQREDTLRTLRELAEKGINALRVENEQHVEGNLRYLGEAYRNAIKTIKEAKKFSLVA</sequence>
<dbReference type="Gene3D" id="3.40.50.300">
    <property type="entry name" value="P-loop containing nucleotide triphosphate hydrolases"/>
    <property type="match status" value="1"/>
</dbReference>
<proteinExistence type="predicted"/>
<dbReference type="GO" id="GO:0004386">
    <property type="term" value="F:helicase activity"/>
    <property type="evidence" value="ECO:0007669"/>
    <property type="project" value="UniProtKB-KW"/>
</dbReference>
<keyword evidence="3" id="KW-0378">Hydrolase</keyword>
<comment type="caution">
    <text evidence="7">The sequence shown here is derived from an EMBL/GenBank/DDBJ whole genome shotgun (WGS) entry which is preliminary data.</text>
</comment>
<protein>
    <recommendedName>
        <fullName evidence="6">UvrD-like helicase C-terminal domain-containing protein</fullName>
    </recommendedName>
</protein>
<gene>
    <name evidence="7" type="ORF">KP509_01G071000</name>
</gene>
<evidence type="ECO:0000313" key="7">
    <source>
        <dbReference type="EMBL" id="KAH7446734.1"/>
    </source>
</evidence>
<keyword evidence="1" id="KW-0934">Plastid</keyword>
<dbReference type="GO" id="GO:0016787">
    <property type="term" value="F:hydrolase activity"/>
    <property type="evidence" value="ECO:0007669"/>
    <property type="project" value="UniProtKB-KW"/>
</dbReference>